<dbReference type="CDD" id="cd06261">
    <property type="entry name" value="TM_PBP2"/>
    <property type="match status" value="1"/>
</dbReference>
<comment type="subcellular location">
    <subcellularLocation>
        <location evidence="1">Cell inner membrane</location>
        <topology evidence="1">Multi-pass membrane protein</topology>
    </subcellularLocation>
    <subcellularLocation>
        <location evidence="8">Cell membrane</location>
        <topology evidence="8">Multi-pass membrane protein</topology>
    </subcellularLocation>
</comment>
<dbReference type="Gene3D" id="1.10.3720.10">
    <property type="entry name" value="MetI-like"/>
    <property type="match status" value="1"/>
</dbReference>
<protein>
    <submittedName>
        <fullName evidence="10">ABC transporter permease</fullName>
    </submittedName>
</protein>
<accession>A0AA42CHB8</accession>
<proteinExistence type="inferred from homology"/>
<feature type="domain" description="ABC transmembrane type-1" evidence="9">
    <location>
        <begin position="65"/>
        <end position="254"/>
    </location>
</feature>
<feature type="transmembrane region" description="Helical" evidence="8">
    <location>
        <begin position="64"/>
        <end position="89"/>
    </location>
</feature>
<comment type="caution">
    <text evidence="10">The sequence shown here is derived from an EMBL/GenBank/DDBJ whole genome shotgun (WGS) entry which is preliminary data.</text>
</comment>
<name>A0AA42CHB8_9PROT</name>
<keyword evidence="3" id="KW-1003">Cell membrane</keyword>
<evidence type="ECO:0000313" key="11">
    <source>
        <dbReference type="Proteomes" id="UP001165679"/>
    </source>
</evidence>
<dbReference type="Pfam" id="PF00528">
    <property type="entry name" value="BPD_transp_1"/>
    <property type="match status" value="1"/>
</dbReference>
<evidence type="ECO:0000256" key="6">
    <source>
        <dbReference type="ARBA" id="ARBA00022989"/>
    </source>
</evidence>
<dbReference type="SUPFAM" id="SSF161098">
    <property type="entry name" value="MetI-like"/>
    <property type="match status" value="1"/>
</dbReference>
<evidence type="ECO:0000256" key="2">
    <source>
        <dbReference type="ARBA" id="ARBA00022448"/>
    </source>
</evidence>
<reference evidence="10" key="2">
    <citation type="submission" date="2022-10" db="EMBL/GenBank/DDBJ databases">
        <authorList>
            <person name="Trinh H.N."/>
        </authorList>
    </citation>
    <scope>NUCLEOTIDE SEQUENCE</scope>
    <source>
        <strain evidence="10">RN2-1</strain>
    </source>
</reference>
<dbReference type="RefSeq" id="WP_264713324.1">
    <property type="nucleotide sequence ID" value="NZ_JAPDNT010000004.1"/>
</dbReference>
<evidence type="ECO:0000259" key="9">
    <source>
        <dbReference type="PROSITE" id="PS50928"/>
    </source>
</evidence>
<evidence type="ECO:0000313" key="10">
    <source>
        <dbReference type="EMBL" id="MCW3474680.1"/>
    </source>
</evidence>
<dbReference type="GO" id="GO:0005886">
    <property type="term" value="C:plasma membrane"/>
    <property type="evidence" value="ECO:0007669"/>
    <property type="project" value="UniProtKB-SubCell"/>
</dbReference>
<keyword evidence="7 8" id="KW-0472">Membrane</keyword>
<evidence type="ECO:0000256" key="1">
    <source>
        <dbReference type="ARBA" id="ARBA00004429"/>
    </source>
</evidence>
<keyword evidence="4" id="KW-0997">Cell inner membrane</keyword>
<gene>
    <name evidence="10" type="ORF">OL599_08780</name>
</gene>
<keyword evidence="6 8" id="KW-1133">Transmembrane helix</keyword>
<dbReference type="PANTHER" id="PTHR43357">
    <property type="entry name" value="INNER MEMBRANE ABC TRANSPORTER PERMEASE PROTEIN YDCV"/>
    <property type="match status" value="1"/>
</dbReference>
<dbReference type="AlphaFoldDB" id="A0AA42CHB8"/>
<dbReference type="PROSITE" id="PS50928">
    <property type="entry name" value="ABC_TM1"/>
    <property type="match status" value="1"/>
</dbReference>
<reference evidence="10" key="1">
    <citation type="submission" date="2022-09" db="EMBL/GenBank/DDBJ databases">
        <title>Rhodovastum sp. nov. RN2-1 isolated from soil in Seongnam, South Korea.</title>
        <authorList>
            <person name="Le N.T."/>
        </authorList>
    </citation>
    <scope>NUCLEOTIDE SEQUENCE</scope>
    <source>
        <strain evidence="10">RN2-1</strain>
    </source>
</reference>
<feature type="transmembrane region" description="Helical" evidence="8">
    <location>
        <begin position="135"/>
        <end position="156"/>
    </location>
</feature>
<dbReference type="EMBL" id="JAPDNT010000004">
    <property type="protein sequence ID" value="MCW3474680.1"/>
    <property type="molecule type" value="Genomic_DNA"/>
</dbReference>
<evidence type="ECO:0000256" key="8">
    <source>
        <dbReference type="RuleBase" id="RU363032"/>
    </source>
</evidence>
<dbReference type="InterPro" id="IPR000515">
    <property type="entry name" value="MetI-like"/>
</dbReference>
<feature type="transmembrane region" description="Helical" evidence="8">
    <location>
        <begin position="101"/>
        <end position="123"/>
    </location>
</feature>
<keyword evidence="2 8" id="KW-0813">Transport</keyword>
<feature type="transmembrane region" description="Helical" evidence="8">
    <location>
        <begin position="177"/>
        <end position="199"/>
    </location>
</feature>
<dbReference type="PANTHER" id="PTHR43357:SF4">
    <property type="entry name" value="INNER MEMBRANE ABC TRANSPORTER PERMEASE PROTEIN YDCV"/>
    <property type="match status" value="1"/>
</dbReference>
<feature type="transmembrane region" description="Helical" evidence="8">
    <location>
        <begin position="12"/>
        <end position="34"/>
    </location>
</feature>
<organism evidence="10 11">
    <name type="scientific">Limobrevibacterium gyesilva</name>
    <dbReference type="NCBI Taxonomy" id="2991712"/>
    <lineage>
        <taxon>Bacteria</taxon>
        <taxon>Pseudomonadati</taxon>
        <taxon>Pseudomonadota</taxon>
        <taxon>Alphaproteobacteria</taxon>
        <taxon>Acetobacterales</taxon>
        <taxon>Acetobacteraceae</taxon>
        <taxon>Limobrevibacterium</taxon>
    </lineage>
</organism>
<keyword evidence="11" id="KW-1185">Reference proteome</keyword>
<dbReference type="Proteomes" id="UP001165679">
    <property type="component" value="Unassembled WGS sequence"/>
</dbReference>
<evidence type="ECO:0000256" key="3">
    <source>
        <dbReference type="ARBA" id="ARBA00022475"/>
    </source>
</evidence>
<evidence type="ECO:0000256" key="4">
    <source>
        <dbReference type="ARBA" id="ARBA00022519"/>
    </source>
</evidence>
<keyword evidence="5 8" id="KW-0812">Transmembrane</keyword>
<evidence type="ECO:0000256" key="7">
    <source>
        <dbReference type="ARBA" id="ARBA00023136"/>
    </source>
</evidence>
<dbReference type="InterPro" id="IPR035906">
    <property type="entry name" value="MetI-like_sf"/>
</dbReference>
<dbReference type="GO" id="GO:0055085">
    <property type="term" value="P:transmembrane transport"/>
    <property type="evidence" value="ECO:0007669"/>
    <property type="project" value="InterPro"/>
</dbReference>
<comment type="similarity">
    <text evidence="8">Belongs to the binding-protein-dependent transport system permease family.</text>
</comment>
<evidence type="ECO:0000256" key="5">
    <source>
        <dbReference type="ARBA" id="ARBA00022692"/>
    </source>
</evidence>
<feature type="transmembrane region" description="Helical" evidence="8">
    <location>
        <begin position="234"/>
        <end position="256"/>
    </location>
</feature>
<sequence>MNGNVLRATLLRVLIVLICMGMIAPIVIVAVLSFSGDAYLQFPPRSLSVAWYQRFLGDARWRTALLNSTIIAGMTSVLSTVLGFLAAYVMARGTLAGKRTLAALLMLPLIVPHVVTAVAVYFLSARFMLIGFQPWIAVAHSVVALPVVFVILQSALQVVDPNLERAAMLCGCTRFGVFRRVVIPLALPAVVSAALFSFLTSFDEVVISLFLAGIRSETLPVRIWNSLMLEIEPTIAAVSTLLIALTTLALALDGLVRRIRDRRGSRTAAA</sequence>